<keyword evidence="2" id="KW-1133">Transmembrane helix</keyword>
<accession>A0AAN9FNS0</accession>
<evidence type="ECO:0000256" key="2">
    <source>
        <dbReference type="SAM" id="Phobius"/>
    </source>
</evidence>
<sequence>MLNALLQQEAMSFAQVMGPHCLLGKFVWREASPDQPLPIKNLVVVVYYCCGAAMVAVAFSCMESGLLPMFAMGNDWFATDEYEFCSSAHNENDGDDDDDDDDNGIDVAPAA</sequence>
<reference evidence="3 4" key="1">
    <citation type="submission" date="2024-01" db="EMBL/GenBank/DDBJ databases">
        <title>The genomes of 5 underutilized Papilionoideae crops provide insights into root nodulation and disease resistanc.</title>
        <authorList>
            <person name="Yuan L."/>
        </authorList>
    </citation>
    <scope>NUCLEOTIDE SEQUENCE [LARGE SCALE GENOMIC DNA]</scope>
    <source>
        <strain evidence="3">ZHUSHIDOU_FW_LH</strain>
        <tissue evidence="3">Leaf</tissue>
    </source>
</reference>
<keyword evidence="2" id="KW-0472">Membrane</keyword>
<dbReference type="AlphaFoldDB" id="A0AAN9FNS0"/>
<comment type="caution">
    <text evidence="3">The sequence shown here is derived from an EMBL/GenBank/DDBJ whole genome shotgun (WGS) entry which is preliminary data.</text>
</comment>
<dbReference type="EMBL" id="JAYWIO010000003">
    <property type="protein sequence ID" value="KAK7276720.1"/>
    <property type="molecule type" value="Genomic_DNA"/>
</dbReference>
<proteinExistence type="predicted"/>
<feature type="compositionally biased region" description="Acidic residues" evidence="1">
    <location>
        <begin position="93"/>
        <end position="104"/>
    </location>
</feature>
<feature type="transmembrane region" description="Helical" evidence="2">
    <location>
        <begin position="42"/>
        <end position="62"/>
    </location>
</feature>
<evidence type="ECO:0000313" key="4">
    <source>
        <dbReference type="Proteomes" id="UP001372338"/>
    </source>
</evidence>
<gene>
    <name evidence="3" type="ORF">RIF29_17865</name>
</gene>
<name>A0AAN9FNS0_CROPI</name>
<dbReference type="Proteomes" id="UP001372338">
    <property type="component" value="Unassembled WGS sequence"/>
</dbReference>
<organism evidence="3 4">
    <name type="scientific">Crotalaria pallida</name>
    <name type="common">Smooth rattlebox</name>
    <name type="synonym">Crotalaria striata</name>
    <dbReference type="NCBI Taxonomy" id="3830"/>
    <lineage>
        <taxon>Eukaryota</taxon>
        <taxon>Viridiplantae</taxon>
        <taxon>Streptophyta</taxon>
        <taxon>Embryophyta</taxon>
        <taxon>Tracheophyta</taxon>
        <taxon>Spermatophyta</taxon>
        <taxon>Magnoliopsida</taxon>
        <taxon>eudicotyledons</taxon>
        <taxon>Gunneridae</taxon>
        <taxon>Pentapetalae</taxon>
        <taxon>rosids</taxon>
        <taxon>fabids</taxon>
        <taxon>Fabales</taxon>
        <taxon>Fabaceae</taxon>
        <taxon>Papilionoideae</taxon>
        <taxon>50 kb inversion clade</taxon>
        <taxon>genistoids sensu lato</taxon>
        <taxon>core genistoids</taxon>
        <taxon>Crotalarieae</taxon>
        <taxon>Crotalaria</taxon>
    </lineage>
</organism>
<evidence type="ECO:0000313" key="3">
    <source>
        <dbReference type="EMBL" id="KAK7276720.1"/>
    </source>
</evidence>
<protein>
    <submittedName>
        <fullName evidence="3">Uncharacterized protein</fullName>
    </submittedName>
</protein>
<feature type="region of interest" description="Disordered" evidence="1">
    <location>
        <begin position="88"/>
        <end position="111"/>
    </location>
</feature>
<keyword evidence="2" id="KW-0812">Transmembrane</keyword>
<evidence type="ECO:0000256" key="1">
    <source>
        <dbReference type="SAM" id="MobiDB-lite"/>
    </source>
</evidence>
<keyword evidence="4" id="KW-1185">Reference proteome</keyword>